<dbReference type="GO" id="GO:0005739">
    <property type="term" value="C:mitochondrion"/>
    <property type="evidence" value="ECO:0000318"/>
    <property type="project" value="GO_Central"/>
</dbReference>
<proteinExistence type="predicted"/>
<organism evidence="3 4">
    <name type="scientific">Manihot esculenta</name>
    <name type="common">Cassava</name>
    <name type="synonym">Jatropha manihot</name>
    <dbReference type="NCBI Taxonomy" id="3983"/>
    <lineage>
        <taxon>Eukaryota</taxon>
        <taxon>Viridiplantae</taxon>
        <taxon>Streptophyta</taxon>
        <taxon>Embryophyta</taxon>
        <taxon>Tracheophyta</taxon>
        <taxon>Spermatophyta</taxon>
        <taxon>Magnoliopsida</taxon>
        <taxon>eudicotyledons</taxon>
        <taxon>Gunneridae</taxon>
        <taxon>Pentapetalae</taxon>
        <taxon>rosids</taxon>
        <taxon>fabids</taxon>
        <taxon>Malpighiales</taxon>
        <taxon>Euphorbiaceae</taxon>
        <taxon>Crotonoideae</taxon>
        <taxon>Manihoteae</taxon>
        <taxon>Manihot</taxon>
    </lineage>
</organism>
<accession>A0A2C9UKF7</accession>
<evidence type="ECO:0000313" key="4">
    <source>
        <dbReference type="Proteomes" id="UP000091857"/>
    </source>
</evidence>
<dbReference type="PROSITE" id="PS51501">
    <property type="entry name" value="ZF_DNL"/>
    <property type="match status" value="1"/>
</dbReference>
<gene>
    <name evidence="3" type="ORF">MANES_14G095500v8</name>
</gene>
<dbReference type="InterPro" id="IPR024158">
    <property type="entry name" value="Mt_import_TIM15"/>
</dbReference>
<dbReference type="InterPro" id="IPR007853">
    <property type="entry name" value="Znf_DNL-typ"/>
</dbReference>
<dbReference type="OMA" id="LIYVQCA"/>
<dbReference type="GO" id="GO:0030150">
    <property type="term" value="P:protein import into mitochondrial matrix"/>
    <property type="evidence" value="ECO:0000318"/>
    <property type="project" value="GO_Central"/>
</dbReference>
<reference evidence="4" key="1">
    <citation type="journal article" date="2016" name="Nat. Biotechnol.">
        <title>Sequencing wild and cultivated cassava and related species reveals extensive interspecific hybridization and genetic diversity.</title>
        <authorList>
            <person name="Bredeson J.V."/>
            <person name="Lyons J.B."/>
            <person name="Prochnik S.E."/>
            <person name="Wu G.A."/>
            <person name="Ha C.M."/>
            <person name="Edsinger-Gonzales E."/>
            <person name="Grimwood J."/>
            <person name="Schmutz J."/>
            <person name="Rabbi I.Y."/>
            <person name="Egesi C."/>
            <person name="Nauluvula P."/>
            <person name="Lebot V."/>
            <person name="Ndunguru J."/>
            <person name="Mkamilo G."/>
            <person name="Bart R.S."/>
            <person name="Setter T.L."/>
            <person name="Gleadow R.M."/>
            <person name="Kulakow P."/>
            <person name="Ferguson M.E."/>
            <person name="Rounsley S."/>
            <person name="Rokhsar D.S."/>
        </authorList>
    </citation>
    <scope>NUCLEOTIDE SEQUENCE [LARGE SCALE GENOMIC DNA]</scope>
    <source>
        <strain evidence="4">cv. AM560-2</strain>
    </source>
</reference>
<evidence type="ECO:0000256" key="1">
    <source>
        <dbReference type="PROSITE-ProRule" id="PRU00834"/>
    </source>
</evidence>
<keyword evidence="1" id="KW-0479">Metal-binding</keyword>
<dbReference type="OrthoDB" id="512667at2759"/>
<dbReference type="STRING" id="3983.A0A2C9UKF7"/>
<dbReference type="PANTHER" id="PTHR20922:SF19">
    <property type="entry name" value="F24J5.3"/>
    <property type="match status" value="1"/>
</dbReference>
<dbReference type="GO" id="GO:0051087">
    <property type="term" value="F:protein-folding chaperone binding"/>
    <property type="evidence" value="ECO:0000318"/>
    <property type="project" value="GO_Central"/>
</dbReference>
<keyword evidence="1" id="KW-0862">Zinc</keyword>
<dbReference type="EMBL" id="CM004400">
    <property type="protein sequence ID" value="OAY31237.1"/>
    <property type="molecule type" value="Genomic_DNA"/>
</dbReference>
<comment type="caution">
    <text evidence="3">The sequence shown here is derived from an EMBL/GenBank/DDBJ whole genome shotgun (WGS) entry which is preliminary data.</text>
</comment>
<dbReference type="Gramene" id="Manes.14G095500.1.v8.1">
    <property type="protein sequence ID" value="Manes.14G095500.1.v8.1.CDS"/>
    <property type="gene ID" value="Manes.14G095500.v8.1"/>
</dbReference>
<evidence type="ECO:0000259" key="2">
    <source>
        <dbReference type="PROSITE" id="PS51501"/>
    </source>
</evidence>
<protein>
    <recommendedName>
        <fullName evidence="2">DNL-type domain-containing protein</fullName>
    </recommendedName>
</protein>
<dbReference type="GO" id="GO:0050821">
    <property type="term" value="P:protein stabilization"/>
    <property type="evidence" value="ECO:0000318"/>
    <property type="project" value="GO_Central"/>
</dbReference>
<sequence length="161" mass="18142">MAANTNCSFCRATYLFNPTLRPHQPINSLSGANFFKPISSPSSYPNFSLHRQKISRTKGAYRLVEVACLVDDNSETYPEAEPSYSNTGANIDIKLPRRSLLVQFSCNQCGERTERLINRLAYERGLVYVQCAGCEQYHKLADNLGLAIEYNLMEDETSESD</sequence>
<dbReference type="AlphaFoldDB" id="A0A2C9UKF7"/>
<dbReference type="PANTHER" id="PTHR20922">
    <property type="entry name" value="DNL-TYPE ZINC FINGER PROTEIN"/>
    <property type="match status" value="1"/>
</dbReference>
<keyword evidence="1" id="KW-0863">Zinc-finger</keyword>
<dbReference type="Pfam" id="PF05180">
    <property type="entry name" value="zf-DNL"/>
    <property type="match status" value="1"/>
</dbReference>
<dbReference type="Proteomes" id="UP000091857">
    <property type="component" value="Chromosome 14"/>
</dbReference>
<evidence type="ECO:0000313" key="3">
    <source>
        <dbReference type="EMBL" id="OAY31237.1"/>
    </source>
</evidence>
<dbReference type="GO" id="GO:0008270">
    <property type="term" value="F:zinc ion binding"/>
    <property type="evidence" value="ECO:0007669"/>
    <property type="project" value="UniProtKB-KW"/>
</dbReference>
<dbReference type="GO" id="GO:0006457">
    <property type="term" value="P:protein folding"/>
    <property type="evidence" value="ECO:0000318"/>
    <property type="project" value="GO_Central"/>
</dbReference>
<name>A0A2C9UKF7_MANES</name>
<feature type="domain" description="DNL-type" evidence="2">
    <location>
        <begin position="95"/>
        <end position="161"/>
    </location>
</feature>
<keyword evidence="4" id="KW-1185">Reference proteome</keyword>